<sequence length="354" mass="39632">MENAPLTRRDFIQRSALGAAALSFGKMPDIFKTQPMGIVVHSYASRWNAKQPSTKYPGFTNAAELMEHCHSIGAGGVQTTIRDWTPEIARKLRDQKEKWGMYLEGSIGLPRNADEVPRFEQEVKTGIEAGVTIFRTVCMNGRRYENFHSPEAIQEFKKNSVASLHLAEPIVRKQGVKLAVENHKDWRADELAALIKALGSDHVGVTLDFGNSIALLEDPMEVVNTLAPYVLSTHVKDMGVREYEDGFLLSEVPLGEGILDLPKIVAICKKYNPNVNFSLEMITRDPLQIPILTKEYWPAMEVVPAEDVAETLRMVRQKKFKTDLPTVAQLSADARLAVEEQNILESLAYSKKLL</sequence>
<dbReference type="PANTHER" id="PTHR12110">
    <property type="entry name" value="HYDROXYPYRUVATE ISOMERASE"/>
    <property type="match status" value="1"/>
</dbReference>
<dbReference type="InterPro" id="IPR006311">
    <property type="entry name" value="TAT_signal"/>
</dbReference>
<dbReference type="Pfam" id="PF01261">
    <property type="entry name" value="AP_endonuc_2"/>
    <property type="match status" value="1"/>
</dbReference>
<dbReference type="InterPro" id="IPR019546">
    <property type="entry name" value="TAT_signal_bac_arc"/>
</dbReference>
<dbReference type="SUPFAM" id="SSF51658">
    <property type="entry name" value="Xylose isomerase-like"/>
    <property type="match status" value="1"/>
</dbReference>
<dbReference type="InterPro" id="IPR036237">
    <property type="entry name" value="Xyl_isomerase-like_sf"/>
</dbReference>
<keyword evidence="3" id="KW-1185">Reference proteome</keyword>
<dbReference type="PROSITE" id="PS51318">
    <property type="entry name" value="TAT"/>
    <property type="match status" value="1"/>
</dbReference>
<dbReference type="Proteomes" id="UP000479293">
    <property type="component" value="Unassembled WGS sequence"/>
</dbReference>
<dbReference type="EMBL" id="WHLY01000002">
    <property type="protein sequence ID" value="MPR35648.1"/>
    <property type="molecule type" value="Genomic_DNA"/>
</dbReference>
<feature type="domain" description="Xylose isomerase-like TIM barrel" evidence="1">
    <location>
        <begin position="68"/>
        <end position="293"/>
    </location>
</feature>
<evidence type="ECO:0000313" key="3">
    <source>
        <dbReference type="Proteomes" id="UP000479293"/>
    </source>
</evidence>
<dbReference type="NCBIfam" id="TIGR01409">
    <property type="entry name" value="TAT_signal_seq"/>
    <property type="match status" value="1"/>
</dbReference>
<dbReference type="InterPro" id="IPR013022">
    <property type="entry name" value="Xyl_isomerase-like_TIM-brl"/>
</dbReference>
<dbReference type="Gene3D" id="3.20.20.150">
    <property type="entry name" value="Divalent-metal-dependent TIM barrel enzymes"/>
    <property type="match status" value="1"/>
</dbReference>
<protein>
    <submittedName>
        <fullName evidence="2">TIM barrel protein</fullName>
    </submittedName>
</protein>
<dbReference type="AlphaFoldDB" id="A0A7C9FZQ6"/>
<dbReference type="PANTHER" id="PTHR12110:SF53">
    <property type="entry name" value="BLR5974 PROTEIN"/>
    <property type="match status" value="1"/>
</dbReference>
<gene>
    <name evidence="2" type="ORF">GBK04_20410</name>
</gene>
<evidence type="ECO:0000259" key="1">
    <source>
        <dbReference type="Pfam" id="PF01261"/>
    </source>
</evidence>
<comment type="caution">
    <text evidence="2">The sequence shown here is derived from an EMBL/GenBank/DDBJ whole genome shotgun (WGS) entry which is preliminary data.</text>
</comment>
<evidence type="ECO:0000313" key="2">
    <source>
        <dbReference type="EMBL" id="MPR35648.1"/>
    </source>
</evidence>
<accession>A0A7C9FZQ6</accession>
<name>A0A7C9FZQ6_9BACT</name>
<proteinExistence type="predicted"/>
<reference evidence="2 3" key="1">
    <citation type="submission" date="2019-10" db="EMBL/GenBank/DDBJ databases">
        <title>Draft Genome Sequence of Cytophagaceae sp. SJW1-29.</title>
        <authorList>
            <person name="Choi A."/>
        </authorList>
    </citation>
    <scope>NUCLEOTIDE SEQUENCE [LARGE SCALE GENOMIC DNA]</scope>
    <source>
        <strain evidence="2 3">SJW1-29</strain>
    </source>
</reference>
<organism evidence="2 3">
    <name type="scientific">Salmonirosea aquatica</name>
    <dbReference type="NCBI Taxonomy" id="2654236"/>
    <lineage>
        <taxon>Bacteria</taxon>
        <taxon>Pseudomonadati</taxon>
        <taxon>Bacteroidota</taxon>
        <taxon>Cytophagia</taxon>
        <taxon>Cytophagales</taxon>
        <taxon>Spirosomataceae</taxon>
        <taxon>Salmonirosea</taxon>
    </lineage>
</organism>
<dbReference type="InterPro" id="IPR050312">
    <property type="entry name" value="IolE/XylAMocC-like"/>
</dbReference>
<dbReference type="RefSeq" id="WP_152762887.1">
    <property type="nucleotide sequence ID" value="NZ_WHLY01000002.1"/>
</dbReference>